<dbReference type="InterPro" id="IPR013083">
    <property type="entry name" value="Znf_RING/FYVE/PHD"/>
</dbReference>
<keyword evidence="2" id="KW-0862">Zinc</keyword>
<evidence type="ECO:0000256" key="2">
    <source>
        <dbReference type="ARBA" id="ARBA00022833"/>
    </source>
</evidence>
<dbReference type="PANTHER" id="PTHR44329">
    <property type="entry name" value="SERINE/THREONINE-PROTEIN KINASE TNNI3K-RELATED"/>
    <property type="match status" value="1"/>
</dbReference>
<proteinExistence type="predicted"/>
<protein>
    <submittedName>
        <fullName evidence="6">Uncharacterized protein</fullName>
    </submittedName>
</protein>
<dbReference type="InterPro" id="IPR027417">
    <property type="entry name" value="P-loop_NTPase"/>
</dbReference>
<dbReference type="InterPro" id="IPR001841">
    <property type="entry name" value="Znf_RING"/>
</dbReference>
<evidence type="ECO:0000256" key="1">
    <source>
        <dbReference type="ARBA" id="ARBA00022771"/>
    </source>
</evidence>
<dbReference type="GO" id="GO:0005524">
    <property type="term" value="F:ATP binding"/>
    <property type="evidence" value="ECO:0007669"/>
    <property type="project" value="InterPro"/>
</dbReference>
<dbReference type="EMBL" id="CAJNOR010000716">
    <property type="protein sequence ID" value="CAF0989830.1"/>
    <property type="molecule type" value="Genomic_DNA"/>
</dbReference>
<dbReference type="SUPFAM" id="SSF56112">
    <property type="entry name" value="Protein kinase-like (PK-like)"/>
    <property type="match status" value="1"/>
</dbReference>
<evidence type="ECO:0000259" key="4">
    <source>
        <dbReference type="PROSITE" id="PS50011"/>
    </source>
</evidence>
<dbReference type="PROSITE" id="PS50089">
    <property type="entry name" value="ZF_RING_2"/>
    <property type="match status" value="1"/>
</dbReference>
<dbReference type="EMBL" id="CAJNOJ010000068">
    <property type="protein sequence ID" value="CAF1020988.1"/>
    <property type="molecule type" value="Genomic_DNA"/>
</dbReference>
<dbReference type="GO" id="GO:0008270">
    <property type="term" value="F:zinc ion binding"/>
    <property type="evidence" value="ECO:0007669"/>
    <property type="project" value="UniProtKB-KW"/>
</dbReference>
<dbReference type="AlphaFoldDB" id="A0A814G003"/>
<dbReference type="Gene3D" id="3.30.40.10">
    <property type="entry name" value="Zinc/RING finger domain, C3HC4 (zinc finger)"/>
    <property type="match status" value="1"/>
</dbReference>
<dbReference type="CDD" id="cd00180">
    <property type="entry name" value="PKc"/>
    <property type="match status" value="1"/>
</dbReference>
<evidence type="ECO:0000313" key="8">
    <source>
        <dbReference type="Proteomes" id="UP000663828"/>
    </source>
</evidence>
<evidence type="ECO:0000313" key="6">
    <source>
        <dbReference type="EMBL" id="CAF0989830.1"/>
    </source>
</evidence>
<dbReference type="SUPFAM" id="SSF52540">
    <property type="entry name" value="P-loop containing nucleoside triphosphate hydrolases"/>
    <property type="match status" value="1"/>
</dbReference>
<dbReference type="GO" id="GO:0004674">
    <property type="term" value="F:protein serine/threonine kinase activity"/>
    <property type="evidence" value="ECO:0007669"/>
    <property type="project" value="TreeGrafter"/>
</dbReference>
<dbReference type="OrthoDB" id="1668230at2759"/>
<dbReference type="Pfam" id="PF00069">
    <property type="entry name" value="Pkinase"/>
    <property type="match status" value="1"/>
</dbReference>
<dbReference type="InterPro" id="IPR000719">
    <property type="entry name" value="Prot_kinase_dom"/>
</dbReference>
<dbReference type="InterPro" id="IPR011009">
    <property type="entry name" value="Kinase-like_dom_sf"/>
</dbReference>
<dbReference type="Gene3D" id="1.10.510.10">
    <property type="entry name" value="Transferase(Phosphotransferase) domain 1"/>
    <property type="match status" value="1"/>
</dbReference>
<dbReference type="InterPro" id="IPR051681">
    <property type="entry name" value="Ser/Thr_Kinases-Pseudokinases"/>
</dbReference>
<dbReference type="Proteomes" id="UP000663828">
    <property type="component" value="Unassembled WGS sequence"/>
</dbReference>
<sequence>MTHVDNSIARMFRSNTTIQQSTCSIISQFCNLQQRFLNDIESVCDQLQTLKDLIDVLLDTNKIATLKQYKIKNRIEVIVCGAKSSGKTSFIHELLRCGQFLPTDINGISQRNVKFSYAASNKACLILHETNGQTVSSTNRINLSSFFKTHIASEELKATLAPYLLQGEHTIESDDWKASLVELCFPSNFLQSNIDVYEISTITAIKNIHLTNPYFLFVYEGATISDETKTYYEQLRLTLGDTVHDNIFFLNTEIDLDDDRERNRRYENLRDVLTMNNRLPRTCDECNCFDIFSSEHPRQNVIDRIVRFVFDSALRNTQEVSTIMLDAIDTFFDFVLMTNQRSARKWNRLREGALHWATEFFQQYRLQADAIGDEAQKQLSVRLRQQRKQLAKKIVAYRRERSEHLDLQVSSVSLINAIQPIEIFDDRNFLRSILQEEIVRPVLSKIFNQINDRVSTHIDQNLVEKQSIRHNELILAAYREFLDRIKIIDTTKRRDYFKKQSFKEILVGISGLMNTLGTLFSIKELDIDSSDEHIIEEDVERSFVDIGESIKRNIRDEVESNERFVKQKIHAYHQAALATANIRQQAYRLARSFAPQFARLECLLLANLDLTKHYGRTPTINLGETLGHGGFFSVHPASWDTERDLVAKILLDSSKSSDFAYMEAHFHRTITRLNIEHIVPLHSLHYDNQNDRLYILLRRYPMSLHTYLTNHMADLTMSDAMRILLHISRAIAHMHVQNLIHRDIKTQNILLDDHRNVFLADFGTCQHGSENHTIIGSQPLPPEFHHNRRSTAFSYTGTAVDVFSLGVLMYALAPKAVYQNPRDSITEADIRELIHMPERYRTLILDCIHPNASTRPTAAQAVEQLTMIAEQVAKGKECLMCFEYPIFSRCLPCGHKTVCGKCFVILQQRATTRNQPQCIVCQQAIANTREDTDNATFVEIHPSF</sequence>
<accession>A0A814G003</accession>
<keyword evidence="1 3" id="KW-0863">Zinc-finger</keyword>
<reference evidence="6" key="1">
    <citation type="submission" date="2021-02" db="EMBL/GenBank/DDBJ databases">
        <authorList>
            <person name="Nowell W R."/>
        </authorList>
    </citation>
    <scope>NUCLEOTIDE SEQUENCE</scope>
</reference>
<dbReference type="PROSITE" id="PS00108">
    <property type="entry name" value="PROTEIN_KINASE_ST"/>
    <property type="match status" value="1"/>
</dbReference>
<evidence type="ECO:0000313" key="7">
    <source>
        <dbReference type="EMBL" id="CAF1020988.1"/>
    </source>
</evidence>
<comment type="caution">
    <text evidence="6">The sequence shown here is derived from an EMBL/GenBank/DDBJ whole genome shotgun (WGS) entry which is preliminary data.</text>
</comment>
<name>A0A814G003_ADIRI</name>
<dbReference type="InterPro" id="IPR008271">
    <property type="entry name" value="Ser/Thr_kinase_AS"/>
</dbReference>
<dbReference type="Pfam" id="PF13920">
    <property type="entry name" value="zf-C3HC4_3"/>
    <property type="match status" value="1"/>
</dbReference>
<evidence type="ECO:0000259" key="5">
    <source>
        <dbReference type="PROSITE" id="PS50089"/>
    </source>
</evidence>
<dbReference type="SMART" id="SM00220">
    <property type="entry name" value="S_TKc"/>
    <property type="match status" value="1"/>
</dbReference>
<keyword evidence="8" id="KW-1185">Reference proteome</keyword>
<feature type="domain" description="RING-type" evidence="5">
    <location>
        <begin position="878"/>
        <end position="922"/>
    </location>
</feature>
<keyword evidence="1 3" id="KW-0479">Metal-binding</keyword>
<evidence type="ECO:0000256" key="3">
    <source>
        <dbReference type="PROSITE-ProRule" id="PRU00175"/>
    </source>
</evidence>
<dbReference type="PROSITE" id="PS50011">
    <property type="entry name" value="PROTEIN_KINASE_DOM"/>
    <property type="match status" value="1"/>
</dbReference>
<organism evidence="6 8">
    <name type="scientific">Adineta ricciae</name>
    <name type="common">Rotifer</name>
    <dbReference type="NCBI Taxonomy" id="249248"/>
    <lineage>
        <taxon>Eukaryota</taxon>
        <taxon>Metazoa</taxon>
        <taxon>Spiralia</taxon>
        <taxon>Gnathifera</taxon>
        <taxon>Rotifera</taxon>
        <taxon>Eurotatoria</taxon>
        <taxon>Bdelloidea</taxon>
        <taxon>Adinetida</taxon>
        <taxon>Adinetidae</taxon>
        <taxon>Adineta</taxon>
    </lineage>
</organism>
<dbReference type="Proteomes" id="UP000663852">
    <property type="component" value="Unassembled WGS sequence"/>
</dbReference>
<gene>
    <name evidence="7" type="ORF">EDS130_LOCUS15893</name>
    <name evidence="6" type="ORF">XAT740_LOCUS12636</name>
</gene>
<feature type="domain" description="Protein kinase" evidence="4">
    <location>
        <begin position="620"/>
        <end position="867"/>
    </location>
</feature>